<dbReference type="OrthoDB" id="5575062at2759"/>
<dbReference type="GO" id="GO:0005524">
    <property type="term" value="F:ATP binding"/>
    <property type="evidence" value="ECO:0007669"/>
    <property type="project" value="InterPro"/>
</dbReference>
<gene>
    <name evidence="14" type="ORF">C2E21_8222</name>
</gene>
<proteinExistence type="inferred from homology"/>
<evidence type="ECO:0000256" key="8">
    <source>
        <dbReference type="ARBA" id="ARBA00023242"/>
    </source>
</evidence>
<feature type="coiled-coil region" evidence="11">
    <location>
        <begin position="470"/>
        <end position="553"/>
    </location>
</feature>
<keyword evidence="15" id="KW-1185">Reference proteome</keyword>
<feature type="coiled-coil region" evidence="11">
    <location>
        <begin position="410"/>
        <end position="444"/>
    </location>
</feature>
<dbReference type="EMBL" id="LHPG02000019">
    <property type="protein sequence ID" value="PRW32480.1"/>
    <property type="molecule type" value="Genomic_DNA"/>
</dbReference>
<dbReference type="InterPro" id="IPR024704">
    <property type="entry name" value="SMC"/>
</dbReference>
<feature type="coiled-coil region" evidence="11">
    <location>
        <begin position="911"/>
        <end position="959"/>
    </location>
</feature>
<dbReference type="GO" id="GO:0007062">
    <property type="term" value="P:sister chromatid cohesion"/>
    <property type="evidence" value="ECO:0007669"/>
    <property type="project" value="InterPro"/>
</dbReference>
<protein>
    <recommendedName>
        <fullName evidence="10">Structural maintenance of chromosomes protein</fullName>
    </recommendedName>
</protein>
<dbReference type="InterPro" id="IPR003395">
    <property type="entry name" value="RecF/RecN/SMC_N"/>
</dbReference>
<dbReference type="Gene3D" id="1.10.287.1490">
    <property type="match status" value="1"/>
</dbReference>
<dbReference type="GO" id="GO:0016887">
    <property type="term" value="F:ATP hydrolysis activity"/>
    <property type="evidence" value="ECO:0007669"/>
    <property type="project" value="InterPro"/>
</dbReference>
<dbReference type="GO" id="GO:0003677">
    <property type="term" value="F:DNA binding"/>
    <property type="evidence" value="ECO:0007669"/>
    <property type="project" value="TreeGrafter"/>
</dbReference>
<dbReference type="CDD" id="cd03275">
    <property type="entry name" value="ABC_SMC1_euk"/>
    <property type="match status" value="1"/>
</dbReference>
<dbReference type="PANTHER" id="PTHR18937:SF12">
    <property type="entry name" value="STRUCTURAL MAINTENANCE OF CHROMOSOMES PROTEIN"/>
    <property type="match status" value="1"/>
</dbReference>
<keyword evidence="8 10" id="KW-0539">Nucleus</keyword>
<sequence length="1289" mass="144986">MAEAHRGRILRLEVTSFKSYRGHNVIGPFKPFTTIIGPNGSGKSNVMDAISFVLGVRTAQLRGSLKELLYHNSAGQSAEDRPRKGGVKLVFEAPDGEELHFERTIKPTGAGADAFTSEYKLNERAVGWEQYNRRLEQYNILVKARNFLVFQGDIENVAQMQPRDLTNLFEHISGSAAYRQQYEELEKRKAEAEEKVTYIFSRKKAITQEKKQKKDQKEEAERHTALQQDLDETRAALYTWQIYHLDQDAKDEEGAVRALREQLAEAERSQQVAERAAEEKKREQAGLQKERLLLEKKAKKKQADADKRNPEAYKVKEDIARLQRRIKSGEKELGELRRKVEEAEARVAALQEQLEALEDAQKSLEADAKRQRGKLQLGPELLDEYNRIKQDVKAKTAQMDADLAARQSGLEAQEQARDMAKEKAESIDARIADLTQQAAEAQALPSLPGLCLRHSDTFAAEAQARHDTVVMGLAEKERRLQEAKAELEKAQALEAKAELEKAQKEIRHVDSQRNRLTVQVEEVEGQLREARQVRKETDRERRVNEAIAQLKAQYKDRVYGRVAHLADMRDKRYRLAVTAAMGKDFDGVVVKDVEMAKAAIRLFKEQRLPPTTFIPADDIRVKSVPEALRNQLQRRGVGKLAVDLVAPKQPGLERVFHMMLGTTIVTETAEEARDLAFGTTQRHKVVALDGTLINKAGIITGGMHSGLEARAGQWDAGALEELKQRHAQAQEALDALPAQRELVHQQQELQARISGLESDLASMRVDIKASQDKMRSANSSIAALEKEREEGVAPELERAEDAITEARREVGKLKKRIDEIMDRSFAAFSKKAQVPSVREYEETHLAEQQRFAKERRDLAGQVAKVRNQLEYVQRQAKEQREAAGAKEAAIEKERAALAARQQDEQRYAKDSEAAHAEIAEVQTELADKRRELDALDAELKEVKDRVAAAKDAVAKHRRSMGTRRAAIEDLQSKRGDVLEAARMEQVPLPVLVDGSQQSDDEEEEEGGADGMEVDGEEGGGAGPSSAQKRRKVRLDFSGLDAAAKLRDRKNRDAWERELLASVEEMRGELSRLAPNLKAVEQYEAIREKEREQLEELEAARRDSKAATEAFQAVQQKRYDAFMQAFEHVAHRIDPIYKELTRSQVHVAGGQAYLSLDSTDEPFLHGIKFTAMPPTKRFRDMEQLSGGEKTVAALALLFAIHSFQPSPFFVLDEVDAALDATNVVRVANYMRHMTRDDTDGNFQGIVISLKDVFFEKADALVGVCRDAQRGCSETYTFDLQRFGPPAGAVA</sequence>
<feature type="compositionally biased region" description="Acidic residues" evidence="12">
    <location>
        <begin position="998"/>
        <end position="1017"/>
    </location>
</feature>
<feature type="coiled-coil region" evidence="11">
    <location>
        <begin position="1079"/>
        <end position="1116"/>
    </location>
</feature>
<dbReference type="SUPFAM" id="SSF75553">
    <property type="entry name" value="Smc hinge domain"/>
    <property type="match status" value="1"/>
</dbReference>
<feature type="coiled-coil region" evidence="11">
    <location>
        <begin position="719"/>
        <end position="823"/>
    </location>
</feature>
<dbReference type="GO" id="GO:0005634">
    <property type="term" value="C:nucleus"/>
    <property type="evidence" value="ECO:0007669"/>
    <property type="project" value="UniProtKB-SubCell"/>
</dbReference>
<dbReference type="STRING" id="3076.A0A2P6TES9"/>
<evidence type="ECO:0000256" key="2">
    <source>
        <dbReference type="ARBA" id="ARBA00004286"/>
    </source>
</evidence>
<dbReference type="SMART" id="SM00968">
    <property type="entry name" value="SMC_hinge"/>
    <property type="match status" value="1"/>
</dbReference>
<evidence type="ECO:0000256" key="3">
    <source>
        <dbReference type="ARBA" id="ARBA00005597"/>
    </source>
</evidence>
<dbReference type="Gene3D" id="3.30.70.1620">
    <property type="match status" value="1"/>
</dbReference>
<dbReference type="InterPro" id="IPR027417">
    <property type="entry name" value="P-loop_NTPase"/>
</dbReference>
<feature type="domain" description="SMC hinge" evidence="13">
    <location>
        <begin position="556"/>
        <end position="676"/>
    </location>
</feature>
<dbReference type="InterPro" id="IPR010935">
    <property type="entry name" value="SMC_hinge"/>
</dbReference>
<dbReference type="GO" id="GO:0008278">
    <property type="term" value="C:cohesin complex"/>
    <property type="evidence" value="ECO:0007669"/>
    <property type="project" value="InterPro"/>
</dbReference>
<keyword evidence="6" id="KW-0498">Mitosis</keyword>
<comment type="subcellular location">
    <subcellularLocation>
        <location evidence="2">Chromosome</location>
    </subcellularLocation>
    <subcellularLocation>
        <location evidence="1 10">Nucleus</location>
    </subcellularLocation>
</comment>
<dbReference type="PIRSF" id="PIRSF005719">
    <property type="entry name" value="SMC"/>
    <property type="match status" value="1"/>
</dbReference>
<feature type="region of interest" description="Disordered" evidence="12">
    <location>
        <begin position="270"/>
        <end position="290"/>
    </location>
</feature>
<evidence type="ECO:0000313" key="15">
    <source>
        <dbReference type="Proteomes" id="UP000239899"/>
    </source>
</evidence>
<reference evidence="14 15" key="1">
    <citation type="journal article" date="2018" name="Plant J.">
        <title>Genome sequences of Chlorella sorokiniana UTEX 1602 and Micractinium conductrix SAG 241.80: implications to maltose excretion by a green alga.</title>
        <authorList>
            <person name="Arriola M.B."/>
            <person name="Velmurugan N."/>
            <person name="Zhang Y."/>
            <person name="Plunkett M.H."/>
            <person name="Hondzo H."/>
            <person name="Barney B.M."/>
        </authorList>
    </citation>
    <scope>NUCLEOTIDE SEQUENCE [LARGE SCALE GENOMIC DNA]</scope>
    <source>
        <strain evidence="15">UTEX 1602</strain>
    </source>
</reference>
<evidence type="ECO:0000256" key="12">
    <source>
        <dbReference type="SAM" id="MobiDB-lite"/>
    </source>
</evidence>
<evidence type="ECO:0000259" key="13">
    <source>
        <dbReference type="SMART" id="SM00968"/>
    </source>
</evidence>
<dbReference type="Gene3D" id="3.40.50.300">
    <property type="entry name" value="P-loop containing nucleotide triphosphate hydrolases"/>
    <property type="match status" value="2"/>
</dbReference>
<evidence type="ECO:0000256" key="5">
    <source>
        <dbReference type="ARBA" id="ARBA00022618"/>
    </source>
</evidence>
<evidence type="ECO:0000256" key="1">
    <source>
        <dbReference type="ARBA" id="ARBA00004123"/>
    </source>
</evidence>
<name>A0A2P6TES9_CHLSO</name>
<comment type="similarity">
    <text evidence="3">Belongs to the SMC family. SMC1 subfamily.</text>
</comment>
<dbReference type="Proteomes" id="UP000239899">
    <property type="component" value="Unassembled WGS sequence"/>
</dbReference>
<keyword evidence="4" id="KW-0158">Chromosome</keyword>
<evidence type="ECO:0000256" key="7">
    <source>
        <dbReference type="ARBA" id="ARBA00023054"/>
    </source>
</evidence>
<evidence type="ECO:0000256" key="6">
    <source>
        <dbReference type="ARBA" id="ARBA00022776"/>
    </source>
</evidence>
<dbReference type="InterPro" id="IPR028468">
    <property type="entry name" value="Smc1_ABC"/>
</dbReference>
<accession>A0A2P6TES9</accession>
<dbReference type="Pfam" id="PF06470">
    <property type="entry name" value="SMC_hinge"/>
    <property type="match status" value="1"/>
</dbReference>
<evidence type="ECO:0000256" key="4">
    <source>
        <dbReference type="ARBA" id="ARBA00022454"/>
    </source>
</evidence>
<comment type="caution">
    <text evidence="14">The sequence shown here is derived from an EMBL/GenBank/DDBJ whole genome shotgun (WGS) entry which is preliminary data.</text>
</comment>
<evidence type="ECO:0000256" key="10">
    <source>
        <dbReference type="PIRNR" id="PIRNR005719"/>
    </source>
</evidence>
<dbReference type="InterPro" id="IPR036277">
    <property type="entry name" value="SMC_hinge_sf"/>
</dbReference>
<keyword evidence="5" id="KW-0132">Cell division</keyword>
<feature type="compositionally biased region" description="Basic and acidic residues" evidence="12">
    <location>
        <begin position="275"/>
        <end position="290"/>
    </location>
</feature>
<dbReference type="SUPFAM" id="SSF52540">
    <property type="entry name" value="P-loop containing nucleoside triphosphate hydrolases"/>
    <property type="match status" value="1"/>
</dbReference>
<organism evidence="14 15">
    <name type="scientific">Chlorella sorokiniana</name>
    <name type="common">Freshwater green alga</name>
    <dbReference type="NCBI Taxonomy" id="3076"/>
    <lineage>
        <taxon>Eukaryota</taxon>
        <taxon>Viridiplantae</taxon>
        <taxon>Chlorophyta</taxon>
        <taxon>core chlorophytes</taxon>
        <taxon>Trebouxiophyceae</taxon>
        <taxon>Chlorellales</taxon>
        <taxon>Chlorellaceae</taxon>
        <taxon>Chlorella clade</taxon>
        <taxon>Chlorella</taxon>
    </lineage>
</organism>
<dbReference type="Gene3D" id="1.20.1060.20">
    <property type="match status" value="1"/>
</dbReference>
<evidence type="ECO:0000256" key="11">
    <source>
        <dbReference type="SAM" id="Coils"/>
    </source>
</evidence>
<evidence type="ECO:0000256" key="9">
    <source>
        <dbReference type="ARBA" id="ARBA00023306"/>
    </source>
</evidence>
<dbReference type="GO" id="GO:0051301">
    <property type="term" value="P:cell division"/>
    <property type="evidence" value="ECO:0007669"/>
    <property type="project" value="UniProtKB-KW"/>
</dbReference>
<keyword evidence="7 11" id="KW-0175">Coiled coil</keyword>
<dbReference type="PANTHER" id="PTHR18937">
    <property type="entry name" value="STRUCTURAL MAINTENANCE OF CHROMOSOMES SMC FAMILY MEMBER"/>
    <property type="match status" value="1"/>
</dbReference>
<evidence type="ECO:0000313" key="14">
    <source>
        <dbReference type="EMBL" id="PRW32480.1"/>
    </source>
</evidence>
<dbReference type="Pfam" id="PF02463">
    <property type="entry name" value="SMC_N"/>
    <property type="match status" value="1"/>
</dbReference>
<feature type="region of interest" description="Disordered" evidence="12">
    <location>
        <begin position="989"/>
        <end position="1033"/>
    </location>
</feature>
<keyword evidence="9" id="KW-0131">Cell cycle</keyword>